<feature type="non-terminal residue" evidence="1">
    <location>
        <position position="1"/>
    </location>
</feature>
<gene>
    <name evidence="1" type="ORF">S01H1_36777</name>
</gene>
<accession>X0V3Y9</accession>
<comment type="caution">
    <text evidence="1">The sequence shown here is derived from an EMBL/GenBank/DDBJ whole genome shotgun (WGS) entry which is preliminary data.</text>
</comment>
<dbReference type="EMBL" id="BARS01023068">
    <property type="protein sequence ID" value="GAG07233.1"/>
    <property type="molecule type" value="Genomic_DNA"/>
</dbReference>
<reference evidence="1" key="1">
    <citation type="journal article" date="2014" name="Front. Microbiol.">
        <title>High frequency of phylogenetically diverse reductive dehalogenase-homologous genes in deep subseafloor sedimentary metagenomes.</title>
        <authorList>
            <person name="Kawai M."/>
            <person name="Futagami T."/>
            <person name="Toyoda A."/>
            <person name="Takaki Y."/>
            <person name="Nishi S."/>
            <person name="Hori S."/>
            <person name="Arai W."/>
            <person name="Tsubouchi T."/>
            <person name="Morono Y."/>
            <person name="Uchiyama I."/>
            <person name="Ito T."/>
            <person name="Fujiyama A."/>
            <person name="Inagaki F."/>
            <person name="Takami H."/>
        </authorList>
    </citation>
    <scope>NUCLEOTIDE SEQUENCE</scope>
    <source>
        <strain evidence="1">Expedition CK06-06</strain>
    </source>
</reference>
<proteinExistence type="predicted"/>
<protein>
    <submittedName>
        <fullName evidence="1">Uncharacterized protein</fullName>
    </submittedName>
</protein>
<name>X0V3Y9_9ZZZZ</name>
<evidence type="ECO:0000313" key="1">
    <source>
        <dbReference type="EMBL" id="GAG07233.1"/>
    </source>
</evidence>
<sequence>EVDGITYIPTKNPYVVLRVIHDQHGRENYWVVAEVTDKDTVQRVLDEYENMVLDCCEETAQPDPKIEVIKTPQNGLLENRILQRTLIKTLK</sequence>
<organism evidence="1">
    <name type="scientific">marine sediment metagenome</name>
    <dbReference type="NCBI Taxonomy" id="412755"/>
    <lineage>
        <taxon>unclassified sequences</taxon>
        <taxon>metagenomes</taxon>
        <taxon>ecological metagenomes</taxon>
    </lineage>
</organism>
<dbReference type="AlphaFoldDB" id="X0V3Y9"/>